<gene>
    <name evidence="13" type="ORF">IV67_GL000936</name>
</gene>
<proteinExistence type="inferred from homology"/>
<dbReference type="Pfam" id="PF01580">
    <property type="entry name" value="FtsK_SpoIIIE"/>
    <property type="match status" value="1"/>
</dbReference>
<dbReference type="SUPFAM" id="SSF52540">
    <property type="entry name" value="P-loop containing nucleoside triphosphate hydrolases"/>
    <property type="match status" value="1"/>
</dbReference>
<evidence type="ECO:0000256" key="7">
    <source>
        <dbReference type="ARBA" id="ARBA00023125"/>
    </source>
</evidence>
<dbReference type="InterPro" id="IPR036388">
    <property type="entry name" value="WH-like_DNA-bd_sf"/>
</dbReference>
<dbReference type="SMART" id="SM00382">
    <property type="entry name" value="AAA"/>
    <property type="match status" value="1"/>
</dbReference>
<dbReference type="SUPFAM" id="SSF46785">
    <property type="entry name" value="Winged helix' DNA-binding domain"/>
    <property type="match status" value="1"/>
</dbReference>
<dbReference type="InterPro" id="IPR027417">
    <property type="entry name" value="P-loop_NTPase"/>
</dbReference>
<evidence type="ECO:0000256" key="9">
    <source>
        <dbReference type="PROSITE-ProRule" id="PRU00289"/>
    </source>
</evidence>
<feature type="region of interest" description="Disordered" evidence="10">
    <location>
        <begin position="339"/>
        <end position="387"/>
    </location>
</feature>
<feature type="transmembrane region" description="Helical" evidence="11">
    <location>
        <begin position="88"/>
        <end position="111"/>
    </location>
</feature>
<dbReference type="InterPro" id="IPR036390">
    <property type="entry name" value="WH_DNA-bd_sf"/>
</dbReference>
<feature type="region of interest" description="Disordered" evidence="10">
    <location>
        <begin position="260"/>
        <end position="280"/>
    </location>
</feature>
<dbReference type="STRING" id="1620.IV67_GL000936"/>
<keyword evidence="11" id="KW-1133">Transmembrane helix</keyword>
<dbReference type="PANTHER" id="PTHR22683:SF41">
    <property type="entry name" value="DNA TRANSLOCASE FTSK"/>
    <property type="match status" value="1"/>
</dbReference>
<dbReference type="GO" id="GO:0005524">
    <property type="term" value="F:ATP binding"/>
    <property type="evidence" value="ECO:0007669"/>
    <property type="project" value="UniProtKB-UniRule"/>
</dbReference>
<keyword evidence="11" id="KW-0812">Transmembrane</keyword>
<feature type="compositionally biased region" description="Low complexity" evidence="10">
    <location>
        <begin position="10"/>
        <end position="36"/>
    </location>
</feature>
<evidence type="ECO:0000256" key="8">
    <source>
        <dbReference type="ARBA" id="ARBA00025923"/>
    </source>
</evidence>
<dbReference type="OrthoDB" id="9807790at2"/>
<feature type="region of interest" description="Disordered" evidence="10">
    <location>
        <begin position="1"/>
        <end position="49"/>
    </location>
</feature>
<dbReference type="InterPro" id="IPR003593">
    <property type="entry name" value="AAA+_ATPase"/>
</dbReference>
<dbReference type="SMART" id="SM00843">
    <property type="entry name" value="Ftsk_gamma"/>
    <property type="match status" value="1"/>
</dbReference>
<dbReference type="PATRIC" id="fig|1620.3.peg.952"/>
<dbReference type="InterPro" id="IPR041027">
    <property type="entry name" value="FtsK_alpha"/>
</dbReference>
<keyword evidence="5" id="KW-0159">Chromosome partition</keyword>
<dbReference type="AlphaFoldDB" id="A0A0R2JPD8"/>
<organism evidence="13 14">
    <name type="scientific">Weissella minor</name>
    <dbReference type="NCBI Taxonomy" id="1620"/>
    <lineage>
        <taxon>Bacteria</taxon>
        <taxon>Bacillati</taxon>
        <taxon>Bacillota</taxon>
        <taxon>Bacilli</taxon>
        <taxon>Lactobacillales</taxon>
        <taxon>Lactobacillaceae</taxon>
        <taxon>Weissella</taxon>
    </lineage>
</organism>
<dbReference type="InterPro" id="IPR050206">
    <property type="entry name" value="FtsK/SpoIIIE/SftA"/>
</dbReference>
<dbReference type="Gene3D" id="1.10.10.10">
    <property type="entry name" value="Winged helix-like DNA-binding domain superfamily/Winged helix DNA-binding domain"/>
    <property type="match status" value="1"/>
</dbReference>
<feature type="compositionally biased region" description="Polar residues" evidence="10">
    <location>
        <begin position="339"/>
        <end position="361"/>
    </location>
</feature>
<evidence type="ECO:0000256" key="11">
    <source>
        <dbReference type="SAM" id="Phobius"/>
    </source>
</evidence>
<dbReference type="PANTHER" id="PTHR22683">
    <property type="entry name" value="SPORULATION PROTEIN RELATED"/>
    <property type="match status" value="1"/>
</dbReference>
<protein>
    <recommendedName>
        <fullName evidence="3">DNA translocase FtsK</fullName>
    </recommendedName>
</protein>
<dbReference type="InterPro" id="IPR018541">
    <property type="entry name" value="Ftsk_gamma"/>
</dbReference>
<evidence type="ECO:0000313" key="14">
    <source>
        <dbReference type="Proteomes" id="UP000051673"/>
    </source>
</evidence>
<dbReference type="Pfam" id="PF17854">
    <property type="entry name" value="FtsK_alpha"/>
    <property type="match status" value="1"/>
</dbReference>
<dbReference type="PROSITE" id="PS50901">
    <property type="entry name" value="FTSK"/>
    <property type="match status" value="1"/>
</dbReference>
<keyword evidence="7" id="KW-0238">DNA-binding</keyword>
<feature type="binding site" evidence="9">
    <location>
        <begin position="634"/>
        <end position="641"/>
    </location>
    <ligand>
        <name>ATP</name>
        <dbReference type="ChEBI" id="CHEBI:30616"/>
    </ligand>
</feature>
<feature type="region of interest" description="Disordered" evidence="10">
    <location>
        <begin position="438"/>
        <end position="466"/>
    </location>
</feature>
<dbReference type="Gene3D" id="3.40.50.300">
    <property type="entry name" value="P-loop containing nucleotide triphosphate hydrolases"/>
    <property type="match status" value="1"/>
</dbReference>
<name>A0A0R2JPD8_9LACO</name>
<keyword evidence="11" id="KW-0472">Membrane</keyword>
<evidence type="ECO:0000313" key="13">
    <source>
        <dbReference type="EMBL" id="KRN76359.1"/>
    </source>
</evidence>
<accession>A0A0R2JPD8</accession>
<sequence>MAEIKKGRPTTTAKKQTSKTPTAKKPTSKTTTTNKKGPAKKGPAKKKGTSWWQQHWPQLLALVFLVLSVLAIFRIGLLGVYFANAVRWLIGGSYQLFLVCFLLMLLVVVAYNQWPKKIKTNHYIGFTLLYMGIALAGSIVLFSKMNAHSNLMGMVSQYIAQDVNNRAVSTPVGGGMIGAILYQGIYVLMGNFGAWLIDVLLIAGGLVMLLNISLKEVFDNFFHLAEGTGDYVQDKATEVHENVTEKVSDFKVRQRKPMSDVFRDDPFGAPTAEEQKQQLPDASATEAINLAQAAVNADPLQASSTEFKMPEIVAPTARHAQDTASSAVAPNTVIDEKTTASVTQAPNAKLNDQTAASVTQTPKHHDQTRASVVQAPDIPLPTDDDAPIEAYVSDPDFDADRIVQQADAQIAPVTFGEELPEEDFSDAPLTHADVIGHNDAATNPKTTPHQNNVGHVEPSTKSEPTADVDASGLGTVIDDAHYQLPSTDLLTEIGSTDQTAERDALNEKALILHETLKSFHINATVEKVVLGPTVTQYEIKPAVGVKVSKIQNLADDLALSLSAKSLRIEAPIPGKNVVGIEVANDQQATVGFKDMVEEAEIDTEHPLTVPIGRGVTSGVVKMDLTKMPHLLIAGSTGSGKSVAINGILASILLQAKPSQVRLMLVDPKKVELSVYNDIPHLITPVVSDPKKASLGLKKVVAEMDRRFKLLADEGVRNMEGYNRYVEKQNAKDPSTQLQKMPYLVVIIDELADLMMTSSVSGDVENSIVRIAQLGRAAGIHMIVATQRPSVDIITGLIKANVPSRMAFAVSSGVDSRTILDQNGAEKLLGRGDMLFAPIGSNGPQRVQGAFISDEDVENLTDFIKEQSEAQYDESMTVSDAEVQSLDQNGGADELDELWDEVLEFVLRANGASTSSIQRHFKIGYNRAGRMIDDMSDRGLIGPQNGSKPREINFTADMLPSLKRSTPNQN</sequence>
<keyword evidence="6 9" id="KW-0067">ATP-binding</keyword>
<keyword evidence="4 9" id="KW-0547">Nucleotide-binding</keyword>
<evidence type="ECO:0000256" key="5">
    <source>
        <dbReference type="ARBA" id="ARBA00022829"/>
    </source>
</evidence>
<evidence type="ECO:0000256" key="3">
    <source>
        <dbReference type="ARBA" id="ARBA00020887"/>
    </source>
</evidence>
<dbReference type="GO" id="GO:0016020">
    <property type="term" value="C:membrane"/>
    <property type="evidence" value="ECO:0007669"/>
    <property type="project" value="UniProtKB-SubCell"/>
</dbReference>
<evidence type="ECO:0000256" key="6">
    <source>
        <dbReference type="ARBA" id="ARBA00022840"/>
    </source>
</evidence>
<feature type="transmembrane region" description="Helical" evidence="11">
    <location>
        <begin position="59"/>
        <end position="82"/>
    </location>
</feature>
<dbReference type="Proteomes" id="UP000051673">
    <property type="component" value="Unassembled WGS sequence"/>
</dbReference>
<feature type="transmembrane region" description="Helical" evidence="11">
    <location>
        <begin position="163"/>
        <end position="182"/>
    </location>
</feature>
<comment type="subunit">
    <text evidence="8">Homohexamer. Forms a ring that surrounds DNA.</text>
</comment>
<dbReference type="EMBL" id="JQCD01000030">
    <property type="protein sequence ID" value="KRN76359.1"/>
    <property type="molecule type" value="Genomic_DNA"/>
</dbReference>
<feature type="transmembrane region" description="Helical" evidence="11">
    <location>
        <begin position="194"/>
        <end position="214"/>
    </location>
</feature>
<feature type="compositionally biased region" description="Basic residues" evidence="10">
    <location>
        <begin position="37"/>
        <end position="48"/>
    </location>
</feature>
<evidence type="ECO:0000256" key="4">
    <source>
        <dbReference type="ARBA" id="ARBA00022741"/>
    </source>
</evidence>
<reference evidence="13 14" key="1">
    <citation type="journal article" date="2015" name="Genome Announc.">
        <title>Expanding the biotechnology potential of lactobacilli through comparative genomics of 213 strains and associated genera.</title>
        <authorList>
            <person name="Sun Z."/>
            <person name="Harris H.M."/>
            <person name="McCann A."/>
            <person name="Guo C."/>
            <person name="Argimon S."/>
            <person name="Zhang W."/>
            <person name="Yang X."/>
            <person name="Jeffery I.B."/>
            <person name="Cooney J.C."/>
            <person name="Kagawa T.F."/>
            <person name="Liu W."/>
            <person name="Song Y."/>
            <person name="Salvetti E."/>
            <person name="Wrobel A."/>
            <person name="Rasinkangas P."/>
            <person name="Parkhill J."/>
            <person name="Rea M.C."/>
            <person name="O'Sullivan O."/>
            <person name="Ritari J."/>
            <person name="Douillard F.P."/>
            <person name="Paul Ross R."/>
            <person name="Yang R."/>
            <person name="Briner A.E."/>
            <person name="Felis G.E."/>
            <person name="de Vos W.M."/>
            <person name="Barrangou R."/>
            <person name="Klaenhammer T.R."/>
            <person name="Caufield P.W."/>
            <person name="Cui Y."/>
            <person name="Zhang H."/>
            <person name="O'Toole P.W."/>
        </authorList>
    </citation>
    <scope>NUCLEOTIDE SEQUENCE [LARGE SCALE GENOMIC DNA]</scope>
    <source>
        <strain evidence="13 14">DSM 20014</strain>
    </source>
</reference>
<evidence type="ECO:0000256" key="1">
    <source>
        <dbReference type="ARBA" id="ARBA00004141"/>
    </source>
</evidence>
<comment type="similarity">
    <text evidence="2">Belongs to the FtsK/SpoIIIE/SftA family.</text>
</comment>
<feature type="transmembrane region" description="Helical" evidence="11">
    <location>
        <begin position="123"/>
        <end position="143"/>
    </location>
</feature>
<dbReference type="InterPro" id="IPR002543">
    <property type="entry name" value="FtsK_dom"/>
</dbReference>
<keyword evidence="14" id="KW-1185">Reference proteome</keyword>
<feature type="compositionally biased region" description="Polar residues" evidence="10">
    <location>
        <begin position="440"/>
        <end position="463"/>
    </location>
</feature>
<dbReference type="GO" id="GO:0003677">
    <property type="term" value="F:DNA binding"/>
    <property type="evidence" value="ECO:0007669"/>
    <property type="project" value="UniProtKB-KW"/>
</dbReference>
<feature type="domain" description="FtsK" evidence="12">
    <location>
        <begin position="617"/>
        <end position="816"/>
    </location>
</feature>
<dbReference type="Gene3D" id="3.30.980.40">
    <property type="match status" value="1"/>
</dbReference>
<dbReference type="Pfam" id="PF09397">
    <property type="entry name" value="FtsK_gamma"/>
    <property type="match status" value="1"/>
</dbReference>
<evidence type="ECO:0000256" key="10">
    <source>
        <dbReference type="SAM" id="MobiDB-lite"/>
    </source>
</evidence>
<comment type="caution">
    <text evidence="13">The sequence shown here is derived from an EMBL/GenBank/DDBJ whole genome shotgun (WGS) entry which is preliminary data.</text>
</comment>
<dbReference type="GO" id="GO:0007059">
    <property type="term" value="P:chromosome segregation"/>
    <property type="evidence" value="ECO:0007669"/>
    <property type="project" value="UniProtKB-KW"/>
</dbReference>
<evidence type="ECO:0000256" key="2">
    <source>
        <dbReference type="ARBA" id="ARBA00006474"/>
    </source>
</evidence>
<dbReference type="RefSeq" id="WP_083486707.1">
    <property type="nucleotide sequence ID" value="NZ_JQCD01000030.1"/>
</dbReference>
<evidence type="ECO:0000259" key="12">
    <source>
        <dbReference type="PROSITE" id="PS50901"/>
    </source>
</evidence>
<comment type="subcellular location">
    <subcellularLocation>
        <location evidence="1">Membrane</location>
        <topology evidence="1">Multi-pass membrane protein</topology>
    </subcellularLocation>
</comment>